<dbReference type="PANTHER" id="PTHR47505:SF1">
    <property type="entry name" value="DNA UTILIZATION PROTEIN YHGH"/>
    <property type="match status" value="1"/>
</dbReference>
<evidence type="ECO:0000313" key="3">
    <source>
        <dbReference type="EMBL" id="QNQ10768.1"/>
    </source>
</evidence>
<dbReference type="RefSeq" id="WP_187763058.1">
    <property type="nucleotide sequence ID" value="NZ_CP061038.1"/>
</dbReference>
<dbReference type="AlphaFoldDB" id="A0A7H0LM65"/>
<dbReference type="SUPFAM" id="SSF53271">
    <property type="entry name" value="PRTase-like"/>
    <property type="match status" value="1"/>
</dbReference>
<dbReference type="Proteomes" id="UP000516148">
    <property type="component" value="Chromosome"/>
</dbReference>
<comment type="similarity">
    <text evidence="1">Belongs to the ComF/GntX family.</text>
</comment>
<dbReference type="Gene3D" id="3.40.50.2020">
    <property type="match status" value="1"/>
</dbReference>
<dbReference type="InterPro" id="IPR051910">
    <property type="entry name" value="ComF/GntX_DNA_util-trans"/>
</dbReference>
<protein>
    <submittedName>
        <fullName evidence="3">ComF family protein</fullName>
    </submittedName>
</protein>
<dbReference type="InterPro" id="IPR044005">
    <property type="entry name" value="DZR_2"/>
</dbReference>
<evidence type="ECO:0000256" key="1">
    <source>
        <dbReference type="ARBA" id="ARBA00008007"/>
    </source>
</evidence>
<evidence type="ECO:0000313" key="4">
    <source>
        <dbReference type="Proteomes" id="UP000516148"/>
    </source>
</evidence>
<feature type="domain" description="Double zinc ribbon" evidence="2">
    <location>
        <begin position="13"/>
        <end position="68"/>
    </location>
</feature>
<reference evidence="3 4" key="1">
    <citation type="submission" date="2020-09" db="EMBL/GenBank/DDBJ databases">
        <title>Sphingomonas sp., a new species isolated from pork steak.</title>
        <authorList>
            <person name="Heidler von Heilborn D."/>
        </authorList>
    </citation>
    <scope>NUCLEOTIDE SEQUENCE [LARGE SCALE GENOMIC DNA]</scope>
    <source>
        <strain evidence="4">S8-3T</strain>
    </source>
</reference>
<dbReference type="Pfam" id="PF18912">
    <property type="entry name" value="DZR_2"/>
    <property type="match status" value="1"/>
</dbReference>
<dbReference type="PANTHER" id="PTHR47505">
    <property type="entry name" value="DNA UTILIZATION PROTEIN YHGH"/>
    <property type="match status" value="1"/>
</dbReference>
<dbReference type="EMBL" id="CP061038">
    <property type="protein sequence ID" value="QNQ10768.1"/>
    <property type="molecule type" value="Genomic_DNA"/>
</dbReference>
<dbReference type="InterPro" id="IPR000836">
    <property type="entry name" value="PRTase_dom"/>
</dbReference>
<accession>A0A7H0LM65</accession>
<keyword evidence="4" id="KW-1185">Reference proteome</keyword>
<dbReference type="KEGG" id="spap:H3Z74_06160"/>
<evidence type="ECO:0000259" key="2">
    <source>
        <dbReference type="Pfam" id="PF18912"/>
    </source>
</evidence>
<sequence>MTPLAPFRFAAGLALPPRCPGCGAVTIEDHRFCVTCWSALRFLGPPWCAGCNLPFDYDRGEGALCAECHRAPPRHAGVRAAVAYGEVSRTVALKLKYGGRTAYAETVARQMARLMPAQADLLVPVPLHRWRIWSRGYNQAALIATALARTSGIAADLTILHRIQATPSMRGLGPREREKMVARAFQVDSARKDSLRGKAVILVDDVHTSGATSDSCSRMLLRAGVASVTILCWARVLDATQSD</sequence>
<name>A0A7H0LM65_9SPHN</name>
<dbReference type="InterPro" id="IPR029057">
    <property type="entry name" value="PRTase-like"/>
</dbReference>
<dbReference type="CDD" id="cd06223">
    <property type="entry name" value="PRTases_typeI"/>
    <property type="match status" value="1"/>
</dbReference>
<proteinExistence type="inferred from homology"/>
<organism evidence="3 4">
    <name type="scientific">Sphingomonas alpina</name>
    <dbReference type="NCBI Taxonomy" id="653931"/>
    <lineage>
        <taxon>Bacteria</taxon>
        <taxon>Pseudomonadati</taxon>
        <taxon>Pseudomonadota</taxon>
        <taxon>Alphaproteobacteria</taxon>
        <taxon>Sphingomonadales</taxon>
        <taxon>Sphingomonadaceae</taxon>
        <taxon>Sphingomonas</taxon>
    </lineage>
</organism>
<gene>
    <name evidence="3" type="ORF">H3Z74_06160</name>
</gene>